<keyword evidence="2" id="KW-1185">Reference proteome</keyword>
<dbReference type="EMBL" id="JASJOT010000024">
    <property type="protein sequence ID" value="MDJ1496692.1"/>
    <property type="molecule type" value="Genomic_DNA"/>
</dbReference>
<dbReference type="Proteomes" id="UP001228581">
    <property type="component" value="Unassembled WGS sequence"/>
</dbReference>
<name>A0ABT7CSJ9_9BACT</name>
<sequence length="41" mass="4659">MKTIIGEQVIEILDTVPLAKNLAREIFISSFVLGWIESRKV</sequence>
<dbReference type="RefSeq" id="WP_314001715.1">
    <property type="nucleotide sequence ID" value="NZ_JASJOT010000024.1"/>
</dbReference>
<evidence type="ECO:0000313" key="2">
    <source>
        <dbReference type="Proteomes" id="UP001228581"/>
    </source>
</evidence>
<proteinExistence type="predicted"/>
<reference evidence="1 2" key="1">
    <citation type="submission" date="2023-05" db="EMBL/GenBank/DDBJ databases">
        <authorList>
            <person name="Zhang X."/>
        </authorList>
    </citation>
    <scope>NUCLEOTIDE SEQUENCE [LARGE SCALE GENOMIC DNA]</scope>
    <source>
        <strain evidence="1 2">DM2B3-1</strain>
    </source>
</reference>
<evidence type="ECO:0000313" key="1">
    <source>
        <dbReference type="EMBL" id="MDJ1496692.1"/>
    </source>
</evidence>
<protein>
    <submittedName>
        <fullName evidence="1">Uncharacterized protein</fullName>
    </submittedName>
</protein>
<organism evidence="1 2">
    <name type="scientific">Xanthocytophaga flava</name>
    <dbReference type="NCBI Taxonomy" id="3048013"/>
    <lineage>
        <taxon>Bacteria</taxon>
        <taxon>Pseudomonadati</taxon>
        <taxon>Bacteroidota</taxon>
        <taxon>Cytophagia</taxon>
        <taxon>Cytophagales</taxon>
        <taxon>Rhodocytophagaceae</taxon>
        <taxon>Xanthocytophaga</taxon>
    </lineage>
</organism>
<accession>A0ABT7CSJ9</accession>
<comment type="caution">
    <text evidence="1">The sequence shown here is derived from an EMBL/GenBank/DDBJ whole genome shotgun (WGS) entry which is preliminary data.</text>
</comment>
<gene>
    <name evidence="1" type="ORF">QNI19_27410</name>
</gene>